<keyword evidence="1" id="KW-0677">Repeat</keyword>
<dbReference type="SMART" id="SM00248">
    <property type="entry name" value="ANK"/>
    <property type="match status" value="3"/>
</dbReference>
<accession>A0ABM6F3I3</accession>
<dbReference type="Proteomes" id="UP000177515">
    <property type="component" value="Chromosome 1"/>
</dbReference>
<evidence type="ECO:0008006" key="6">
    <source>
        <dbReference type="Google" id="ProtNLM"/>
    </source>
</evidence>
<sequence>MVEHIHPRFRLANQLHKAARTGDVERVRALLASGVPVDAENAVGLPPIWSAVLAWSEGHSDNDGTVRVLAEAGAALDVESSLGSDNVCYGDLLALALYEAGPHALAIHRTLLDVGFPVDRRNHVNETPLDRVLLRHQAFVDTADVTRGVTRLLLDRGAGANQDQQQWASQLAWAVWSEDLEVVRWLLDAGADPRHPDEDGRRVVDHDRLWGPRYVPVLDLVWERLHALDARDRAMLRAVADAEQAGREVPTFRRRRL</sequence>
<dbReference type="PANTHER" id="PTHR24126:SF14">
    <property type="entry name" value="ANK_REP_REGION DOMAIN-CONTAINING PROTEIN"/>
    <property type="match status" value="1"/>
</dbReference>
<evidence type="ECO:0000313" key="5">
    <source>
        <dbReference type="Proteomes" id="UP000177515"/>
    </source>
</evidence>
<dbReference type="SUPFAM" id="SSF48403">
    <property type="entry name" value="Ankyrin repeat"/>
    <property type="match status" value="1"/>
</dbReference>
<feature type="repeat" description="ANK" evidence="3">
    <location>
        <begin position="10"/>
        <end position="42"/>
    </location>
</feature>
<proteinExistence type="predicted"/>
<evidence type="ECO:0000256" key="1">
    <source>
        <dbReference type="ARBA" id="ARBA00022737"/>
    </source>
</evidence>
<reference evidence="4 5" key="1">
    <citation type="submission" date="2016-10" db="EMBL/GenBank/DDBJ databases">
        <title>Complete genome sequences of three Cupriavidus strains isolated from various Malaysian environments.</title>
        <authorList>
            <person name="Abdullah A.A.-A."/>
            <person name="Shafie N.A.H."/>
            <person name="Lau N.S."/>
        </authorList>
    </citation>
    <scope>NUCLEOTIDE SEQUENCE [LARGE SCALE GENOMIC DNA]</scope>
    <source>
        <strain evidence="4 5">USMAA1020</strain>
    </source>
</reference>
<dbReference type="InterPro" id="IPR036770">
    <property type="entry name" value="Ankyrin_rpt-contain_sf"/>
</dbReference>
<protein>
    <recommendedName>
        <fullName evidence="6">Ankyrin repeat domain-containing protein</fullName>
    </recommendedName>
</protein>
<keyword evidence="5" id="KW-1185">Reference proteome</keyword>
<name>A0ABM6F3I3_9BURK</name>
<evidence type="ECO:0000256" key="2">
    <source>
        <dbReference type="ARBA" id="ARBA00023043"/>
    </source>
</evidence>
<dbReference type="PANTHER" id="PTHR24126">
    <property type="entry name" value="ANKYRIN REPEAT, PH AND SEC7 DOMAIN CONTAINING PROTEIN SECG-RELATED"/>
    <property type="match status" value="1"/>
</dbReference>
<dbReference type="Gene3D" id="1.25.40.20">
    <property type="entry name" value="Ankyrin repeat-containing domain"/>
    <property type="match status" value="2"/>
</dbReference>
<dbReference type="PROSITE" id="PS50088">
    <property type="entry name" value="ANK_REPEAT"/>
    <property type="match status" value="1"/>
</dbReference>
<evidence type="ECO:0000256" key="3">
    <source>
        <dbReference type="PROSITE-ProRule" id="PRU00023"/>
    </source>
</evidence>
<dbReference type="EMBL" id="CP017754">
    <property type="protein sequence ID" value="AOZ05890.1"/>
    <property type="molecule type" value="Genomic_DNA"/>
</dbReference>
<dbReference type="Pfam" id="PF00023">
    <property type="entry name" value="Ank"/>
    <property type="match status" value="2"/>
</dbReference>
<evidence type="ECO:0000313" key="4">
    <source>
        <dbReference type="EMBL" id="AOZ05890.1"/>
    </source>
</evidence>
<gene>
    <name evidence="4" type="ORF">BKK80_08700</name>
</gene>
<organism evidence="4 5">
    <name type="scientific">Cupriavidus malaysiensis</name>
    <dbReference type="NCBI Taxonomy" id="367825"/>
    <lineage>
        <taxon>Bacteria</taxon>
        <taxon>Pseudomonadati</taxon>
        <taxon>Pseudomonadota</taxon>
        <taxon>Betaproteobacteria</taxon>
        <taxon>Burkholderiales</taxon>
        <taxon>Burkholderiaceae</taxon>
        <taxon>Cupriavidus</taxon>
    </lineage>
</organism>
<keyword evidence="2 3" id="KW-0040">ANK repeat</keyword>
<dbReference type="InterPro" id="IPR002110">
    <property type="entry name" value="Ankyrin_rpt"/>
</dbReference>